<evidence type="ECO:0000313" key="1">
    <source>
        <dbReference type="EMBL" id="ETX01755.1"/>
    </source>
</evidence>
<dbReference type="Proteomes" id="UP000019140">
    <property type="component" value="Unassembled WGS sequence"/>
</dbReference>
<comment type="caution">
    <text evidence="1">The sequence shown here is derived from an EMBL/GenBank/DDBJ whole genome shotgun (WGS) entry which is preliminary data.</text>
</comment>
<organism evidence="1 2">
    <name type="scientific">Candidatus Entotheonella gemina</name>
    <dbReference type="NCBI Taxonomy" id="1429439"/>
    <lineage>
        <taxon>Bacteria</taxon>
        <taxon>Pseudomonadati</taxon>
        <taxon>Nitrospinota/Tectimicrobiota group</taxon>
        <taxon>Candidatus Tectimicrobiota</taxon>
        <taxon>Candidatus Entotheonellia</taxon>
        <taxon>Candidatus Entotheonellales</taxon>
        <taxon>Candidatus Entotheonellaceae</taxon>
        <taxon>Candidatus Entotheonella</taxon>
    </lineage>
</organism>
<dbReference type="EMBL" id="AZHX01001591">
    <property type="protein sequence ID" value="ETX01755.1"/>
    <property type="molecule type" value="Genomic_DNA"/>
</dbReference>
<dbReference type="HOGENOM" id="CLU_1861253_0_0_7"/>
<reference evidence="1 2" key="1">
    <citation type="journal article" date="2014" name="Nature">
        <title>An environmental bacterial taxon with a large and distinct metabolic repertoire.</title>
        <authorList>
            <person name="Wilson M.C."/>
            <person name="Mori T."/>
            <person name="Ruckert C."/>
            <person name="Uria A.R."/>
            <person name="Helf M.J."/>
            <person name="Takada K."/>
            <person name="Gernert C."/>
            <person name="Steffens U.A."/>
            <person name="Heycke N."/>
            <person name="Schmitt S."/>
            <person name="Rinke C."/>
            <person name="Helfrich E.J."/>
            <person name="Brachmann A.O."/>
            <person name="Gurgui C."/>
            <person name="Wakimoto T."/>
            <person name="Kracht M."/>
            <person name="Crusemann M."/>
            <person name="Hentschel U."/>
            <person name="Abe I."/>
            <person name="Matsunaga S."/>
            <person name="Kalinowski J."/>
            <person name="Takeyama H."/>
            <person name="Piel J."/>
        </authorList>
    </citation>
    <scope>NUCLEOTIDE SEQUENCE [LARGE SCALE GENOMIC DNA]</scope>
    <source>
        <strain evidence="2">TSY2</strain>
    </source>
</reference>
<evidence type="ECO:0000313" key="2">
    <source>
        <dbReference type="Proteomes" id="UP000019140"/>
    </source>
</evidence>
<dbReference type="AlphaFoldDB" id="W4LV19"/>
<proteinExistence type="predicted"/>
<gene>
    <name evidence="1" type="ORF">ETSY2_36710</name>
</gene>
<name>W4LV19_9BACT</name>
<accession>W4LV19</accession>
<protein>
    <submittedName>
        <fullName evidence="1">Uncharacterized protein</fullName>
    </submittedName>
</protein>
<keyword evidence="2" id="KW-1185">Reference proteome</keyword>
<sequence length="137" mass="15764">MGRFWVWALVYLGAFAGLSMAYHLHLHETPRRVLFAVDSSYPMHSVWSDVRTTLEQWQRNRHYTVFSVVTDKGRVHGWQPQASLQQVQPYAPRNLALLLDAQRHAEYQQADSIVLITNAADAGELELPKRTVLVRLP</sequence>